<dbReference type="AlphaFoldDB" id="A0A8S4QHM3"/>
<keyword evidence="1" id="KW-1133">Transmembrane helix</keyword>
<evidence type="ECO:0000313" key="3">
    <source>
        <dbReference type="Proteomes" id="UP000838756"/>
    </source>
</evidence>
<dbReference type="EMBL" id="CAKXAJ010008323">
    <property type="protein sequence ID" value="CAH2210815.1"/>
    <property type="molecule type" value="Genomic_DNA"/>
</dbReference>
<dbReference type="PROSITE" id="PS51257">
    <property type="entry name" value="PROKAR_LIPOPROTEIN"/>
    <property type="match status" value="1"/>
</dbReference>
<proteinExistence type="predicted"/>
<dbReference type="Proteomes" id="UP000838756">
    <property type="component" value="Unassembled WGS sequence"/>
</dbReference>
<evidence type="ECO:0000256" key="1">
    <source>
        <dbReference type="SAM" id="Phobius"/>
    </source>
</evidence>
<sequence>MTEKPEVHFEEAEQQKSVILTSTAAACLLSIWILRDVPLLMTLIVILCIFLMTGDRYQWVYIWKKTFWRDMTSFL</sequence>
<keyword evidence="1" id="KW-0812">Transmembrane</keyword>
<reference evidence="2" key="1">
    <citation type="submission" date="2022-03" db="EMBL/GenBank/DDBJ databases">
        <authorList>
            <person name="Lindestad O."/>
        </authorList>
    </citation>
    <scope>NUCLEOTIDE SEQUENCE</scope>
</reference>
<feature type="transmembrane region" description="Helical" evidence="1">
    <location>
        <begin position="17"/>
        <end position="34"/>
    </location>
</feature>
<keyword evidence="1" id="KW-0472">Membrane</keyword>
<protein>
    <submittedName>
        <fullName evidence="2">Jg19221 protein</fullName>
    </submittedName>
</protein>
<dbReference type="OrthoDB" id="7278084at2759"/>
<keyword evidence="3" id="KW-1185">Reference proteome</keyword>
<feature type="transmembrane region" description="Helical" evidence="1">
    <location>
        <begin position="40"/>
        <end position="59"/>
    </location>
</feature>
<comment type="caution">
    <text evidence="2">The sequence shown here is derived from an EMBL/GenBank/DDBJ whole genome shotgun (WGS) entry which is preliminary data.</text>
</comment>
<gene>
    <name evidence="2" type="primary">jg19221</name>
    <name evidence="2" type="ORF">PAEG_LOCUS2673</name>
</gene>
<organism evidence="2 3">
    <name type="scientific">Pararge aegeria aegeria</name>
    <dbReference type="NCBI Taxonomy" id="348720"/>
    <lineage>
        <taxon>Eukaryota</taxon>
        <taxon>Metazoa</taxon>
        <taxon>Ecdysozoa</taxon>
        <taxon>Arthropoda</taxon>
        <taxon>Hexapoda</taxon>
        <taxon>Insecta</taxon>
        <taxon>Pterygota</taxon>
        <taxon>Neoptera</taxon>
        <taxon>Endopterygota</taxon>
        <taxon>Lepidoptera</taxon>
        <taxon>Glossata</taxon>
        <taxon>Ditrysia</taxon>
        <taxon>Papilionoidea</taxon>
        <taxon>Nymphalidae</taxon>
        <taxon>Satyrinae</taxon>
        <taxon>Satyrini</taxon>
        <taxon>Parargina</taxon>
        <taxon>Pararge</taxon>
    </lineage>
</organism>
<evidence type="ECO:0000313" key="2">
    <source>
        <dbReference type="EMBL" id="CAH2210815.1"/>
    </source>
</evidence>
<accession>A0A8S4QHM3</accession>
<name>A0A8S4QHM3_9NEOP</name>